<accession>A0A8K0G019</accession>
<proteinExistence type="predicted"/>
<comment type="caution">
    <text evidence="1">The sequence shown here is derived from an EMBL/GenBank/DDBJ whole genome shotgun (WGS) entry which is preliminary data.</text>
</comment>
<dbReference type="AlphaFoldDB" id="A0A8K0G019"/>
<organism evidence="1 2">
    <name type="scientific">Ignelater luminosus</name>
    <name type="common">Cucubano</name>
    <name type="synonym">Pyrophorus luminosus</name>
    <dbReference type="NCBI Taxonomy" id="2038154"/>
    <lineage>
        <taxon>Eukaryota</taxon>
        <taxon>Metazoa</taxon>
        <taxon>Ecdysozoa</taxon>
        <taxon>Arthropoda</taxon>
        <taxon>Hexapoda</taxon>
        <taxon>Insecta</taxon>
        <taxon>Pterygota</taxon>
        <taxon>Neoptera</taxon>
        <taxon>Endopterygota</taxon>
        <taxon>Coleoptera</taxon>
        <taxon>Polyphaga</taxon>
        <taxon>Elateriformia</taxon>
        <taxon>Elateroidea</taxon>
        <taxon>Elateridae</taxon>
        <taxon>Agrypninae</taxon>
        <taxon>Pyrophorini</taxon>
        <taxon>Ignelater</taxon>
    </lineage>
</organism>
<dbReference type="EMBL" id="VTPC01090920">
    <property type="protein sequence ID" value="KAF2880724.1"/>
    <property type="molecule type" value="Genomic_DNA"/>
</dbReference>
<dbReference type="Proteomes" id="UP000801492">
    <property type="component" value="Unassembled WGS sequence"/>
</dbReference>
<sequence>MCMLLPTDQACCLDLTENMQFVILQFTRVNHKTGFVISGERKMEKEKLTKYAQTYITPSEWLIVIRNARCLLKPYEAIRVYYPDILDWKSLSVPRKLQSVWTLKSTT</sequence>
<protein>
    <submittedName>
        <fullName evidence="1">Uncharacterized protein</fullName>
    </submittedName>
</protein>
<evidence type="ECO:0000313" key="1">
    <source>
        <dbReference type="EMBL" id="KAF2880724.1"/>
    </source>
</evidence>
<keyword evidence="2" id="KW-1185">Reference proteome</keyword>
<reference evidence="1" key="1">
    <citation type="submission" date="2019-08" db="EMBL/GenBank/DDBJ databases">
        <title>The genome of the North American firefly Photinus pyralis.</title>
        <authorList>
            <consortium name="Photinus pyralis genome working group"/>
            <person name="Fallon T.R."/>
            <person name="Sander Lower S.E."/>
            <person name="Weng J.-K."/>
        </authorList>
    </citation>
    <scope>NUCLEOTIDE SEQUENCE</scope>
    <source>
        <strain evidence="1">TRF0915ILg1</strain>
        <tissue evidence="1">Whole body</tissue>
    </source>
</reference>
<name>A0A8K0G019_IGNLU</name>
<evidence type="ECO:0000313" key="2">
    <source>
        <dbReference type="Proteomes" id="UP000801492"/>
    </source>
</evidence>
<gene>
    <name evidence="1" type="ORF">ILUMI_25450</name>
</gene>